<reference evidence="5 6" key="1">
    <citation type="submission" date="2020-01" db="EMBL/GenBank/DDBJ databases">
        <title>Kibdelosporangium persica a novel Actinomycetes from a hot desert in Iran.</title>
        <authorList>
            <person name="Safaei N."/>
            <person name="Zaburannyi N."/>
            <person name="Mueller R."/>
            <person name="Wink J."/>
        </authorList>
    </citation>
    <scope>NUCLEOTIDE SEQUENCE [LARGE SCALE GENOMIC DNA]</scope>
    <source>
        <strain evidence="5 6">4NS15</strain>
    </source>
</reference>
<evidence type="ECO:0000259" key="4">
    <source>
        <dbReference type="Pfam" id="PF13439"/>
    </source>
</evidence>
<sequence length="371" mass="40440">MSLRIAQVATMGFPVPPRGYGSVEKVVHALTETLVGEGHEVLLIAAQGSTSSARLHEVPGTPWAFNRVGESTHSLVDRMRVVRHIRNVLLRHVDELDIVHFHSAWMAEALQPSLPIPSVTTLHMQLDSPDNRNTLGKWDAGPLVSVSDAQRQGVRDLDLPWVATVYNGLPLHETTWLGSGEGGYLAFLGMLSPTKDPAGAMRAAIAADMPMRVAGPAPWYEGEYMREVLNPLLAHPLIDWIGEIGDSERGAFLGDAVGTVCTTPGPEPGSLAIIESLAYGTPVIGRHVGVPPEKVHDGIHGYLATTDGEREAACRALGRISRSTCRTWALQRFSQQRMTQDYVRVYETVLGGHLVSQMADDHRAAQPKWTR</sequence>
<accession>A0ABX2FF10</accession>
<evidence type="ECO:0000259" key="3">
    <source>
        <dbReference type="Pfam" id="PF00534"/>
    </source>
</evidence>
<evidence type="ECO:0000256" key="2">
    <source>
        <dbReference type="ARBA" id="ARBA00022679"/>
    </source>
</evidence>
<comment type="caution">
    <text evidence="5">The sequence shown here is derived from an EMBL/GenBank/DDBJ whole genome shotgun (WGS) entry which is preliminary data.</text>
</comment>
<feature type="domain" description="Glycosyl transferase family 1" evidence="3">
    <location>
        <begin position="184"/>
        <end position="316"/>
    </location>
</feature>
<dbReference type="RefSeq" id="WP_173139570.1">
    <property type="nucleotide sequence ID" value="NZ_CBCSGW010000023.1"/>
</dbReference>
<dbReference type="SUPFAM" id="SSF53756">
    <property type="entry name" value="UDP-Glycosyltransferase/glycogen phosphorylase"/>
    <property type="match status" value="1"/>
</dbReference>
<name>A0ABX2FF10_9PSEU</name>
<gene>
    <name evidence="5" type="ORF">GC106_66630</name>
</gene>
<dbReference type="InterPro" id="IPR028098">
    <property type="entry name" value="Glyco_trans_4-like_N"/>
</dbReference>
<dbReference type="PANTHER" id="PTHR12526:SF595">
    <property type="entry name" value="BLL5217 PROTEIN"/>
    <property type="match status" value="1"/>
</dbReference>
<keyword evidence="2" id="KW-0808">Transferase</keyword>
<keyword evidence="1" id="KW-0328">Glycosyltransferase</keyword>
<evidence type="ECO:0000256" key="1">
    <source>
        <dbReference type="ARBA" id="ARBA00022676"/>
    </source>
</evidence>
<dbReference type="Pfam" id="PF13439">
    <property type="entry name" value="Glyco_transf_4"/>
    <property type="match status" value="1"/>
</dbReference>
<dbReference type="Proteomes" id="UP000763557">
    <property type="component" value="Unassembled WGS sequence"/>
</dbReference>
<proteinExistence type="predicted"/>
<dbReference type="EMBL" id="JAAATY010000027">
    <property type="protein sequence ID" value="NRN69406.1"/>
    <property type="molecule type" value="Genomic_DNA"/>
</dbReference>
<keyword evidence="6" id="KW-1185">Reference proteome</keyword>
<organism evidence="5 6">
    <name type="scientific">Kibdelosporangium persicum</name>
    <dbReference type="NCBI Taxonomy" id="2698649"/>
    <lineage>
        <taxon>Bacteria</taxon>
        <taxon>Bacillati</taxon>
        <taxon>Actinomycetota</taxon>
        <taxon>Actinomycetes</taxon>
        <taxon>Pseudonocardiales</taxon>
        <taxon>Pseudonocardiaceae</taxon>
        <taxon>Kibdelosporangium</taxon>
    </lineage>
</organism>
<dbReference type="Gene3D" id="3.40.50.2000">
    <property type="entry name" value="Glycogen Phosphorylase B"/>
    <property type="match status" value="2"/>
</dbReference>
<evidence type="ECO:0000313" key="6">
    <source>
        <dbReference type="Proteomes" id="UP000763557"/>
    </source>
</evidence>
<dbReference type="Pfam" id="PF00534">
    <property type="entry name" value="Glycos_transf_1"/>
    <property type="match status" value="1"/>
</dbReference>
<dbReference type="InterPro" id="IPR001296">
    <property type="entry name" value="Glyco_trans_1"/>
</dbReference>
<evidence type="ECO:0000313" key="5">
    <source>
        <dbReference type="EMBL" id="NRN69406.1"/>
    </source>
</evidence>
<protein>
    <submittedName>
        <fullName evidence="5">Glycosyltransferase</fullName>
    </submittedName>
</protein>
<dbReference type="PANTHER" id="PTHR12526">
    <property type="entry name" value="GLYCOSYLTRANSFERASE"/>
    <property type="match status" value="1"/>
</dbReference>
<feature type="domain" description="Glycosyltransferase subfamily 4-like N-terminal" evidence="4">
    <location>
        <begin position="23"/>
        <end position="171"/>
    </location>
</feature>